<dbReference type="EC" id="4.1.2.4" evidence="2"/>
<dbReference type="SUPFAM" id="SSF51569">
    <property type="entry name" value="Aldolase"/>
    <property type="match status" value="1"/>
</dbReference>
<dbReference type="GO" id="GO:0009264">
    <property type="term" value="P:deoxyribonucleotide catabolic process"/>
    <property type="evidence" value="ECO:0007669"/>
    <property type="project" value="UniProtKB-UniRule"/>
</dbReference>
<dbReference type="SMART" id="SM01133">
    <property type="entry name" value="DeoC"/>
    <property type="match status" value="1"/>
</dbReference>
<dbReference type="GO" id="GO:0016052">
    <property type="term" value="P:carbohydrate catabolic process"/>
    <property type="evidence" value="ECO:0007669"/>
    <property type="project" value="TreeGrafter"/>
</dbReference>
<dbReference type="PANTHER" id="PTHR10889:SF1">
    <property type="entry name" value="DEOXYRIBOSE-PHOSPHATE ALDOLASE"/>
    <property type="match status" value="1"/>
</dbReference>
<dbReference type="Gene3D" id="3.20.20.70">
    <property type="entry name" value="Aldolase class I"/>
    <property type="match status" value="1"/>
</dbReference>
<accession>A0A2H4U7F3</accession>
<dbReference type="InterPro" id="IPR013785">
    <property type="entry name" value="Aldolase_TIM"/>
</dbReference>
<evidence type="ECO:0000313" key="4">
    <source>
        <dbReference type="Proteomes" id="UP000232133"/>
    </source>
</evidence>
<organism evidence="3 4">
    <name type="scientific">Methanobrevibacter smithii</name>
    <dbReference type="NCBI Taxonomy" id="2173"/>
    <lineage>
        <taxon>Archaea</taxon>
        <taxon>Methanobacteriati</taxon>
        <taxon>Methanobacteriota</taxon>
        <taxon>Methanomada group</taxon>
        <taxon>Methanobacteria</taxon>
        <taxon>Methanobacteriales</taxon>
        <taxon>Methanobacteriaceae</taxon>
        <taxon>Methanobrevibacter</taxon>
    </lineage>
</organism>
<dbReference type="GeneID" id="71695655"/>
<reference evidence="3 4" key="1">
    <citation type="submission" date="2016-10" db="EMBL/GenBank/DDBJ databases">
        <authorList>
            <person name="Varghese N."/>
        </authorList>
    </citation>
    <scope>NUCLEOTIDE SEQUENCE [LARGE SCALE GENOMIC DNA]</scope>
    <source>
        <strain evidence="3 4">KB11</strain>
    </source>
</reference>
<evidence type="ECO:0000256" key="1">
    <source>
        <dbReference type="ARBA" id="ARBA00022490"/>
    </source>
</evidence>
<dbReference type="NCBIfam" id="TIGR00126">
    <property type="entry name" value="deoC"/>
    <property type="match status" value="1"/>
</dbReference>
<name>A0A2H4U7F3_METSM</name>
<dbReference type="PANTHER" id="PTHR10889">
    <property type="entry name" value="DEOXYRIBOSE-PHOSPHATE ALDOLASE"/>
    <property type="match status" value="1"/>
</dbReference>
<dbReference type="Proteomes" id="UP000232133">
    <property type="component" value="Chromosome"/>
</dbReference>
<dbReference type="RefSeq" id="WP_004033085.1">
    <property type="nucleotide sequence ID" value="NZ_AP025586.1"/>
</dbReference>
<gene>
    <name evidence="3" type="ORF">BK798_06190</name>
</gene>
<evidence type="ECO:0000256" key="2">
    <source>
        <dbReference type="NCBIfam" id="TIGR00126"/>
    </source>
</evidence>
<proteinExistence type="predicted"/>
<dbReference type="PIRSF" id="PIRSF001357">
    <property type="entry name" value="DeoC"/>
    <property type="match status" value="1"/>
</dbReference>
<dbReference type="Pfam" id="PF01791">
    <property type="entry name" value="DeoC"/>
    <property type="match status" value="1"/>
</dbReference>
<evidence type="ECO:0000313" key="3">
    <source>
        <dbReference type="EMBL" id="ATZ60042.1"/>
    </source>
</evidence>
<dbReference type="InterPro" id="IPR011343">
    <property type="entry name" value="DeoC"/>
</dbReference>
<dbReference type="AlphaFoldDB" id="A0A2H4U7F3"/>
<protein>
    <recommendedName>
        <fullName evidence="2">Deoxyribose-phosphate aldolase</fullName>
        <ecNumber evidence="2">4.1.2.4</ecNumber>
    </recommendedName>
</protein>
<dbReference type="GO" id="GO:0004139">
    <property type="term" value="F:deoxyribose-phosphate aldolase activity"/>
    <property type="evidence" value="ECO:0007669"/>
    <property type="project" value="UniProtKB-UniRule"/>
</dbReference>
<dbReference type="EMBL" id="CP017803">
    <property type="protein sequence ID" value="ATZ60042.1"/>
    <property type="molecule type" value="Genomic_DNA"/>
</dbReference>
<dbReference type="GO" id="GO:0005737">
    <property type="term" value="C:cytoplasm"/>
    <property type="evidence" value="ECO:0007669"/>
    <property type="project" value="InterPro"/>
</dbReference>
<dbReference type="InterPro" id="IPR002915">
    <property type="entry name" value="DeoC/FbaB/LacD_aldolase"/>
</dbReference>
<sequence>MYKIKNSKELASLINCINLNNMISEEEMEEYLDKVGELNFNSITISPTYVSLAKEKLADSTTKISTVVGFPLGFETTEGKVAQAAKALEDGADEIEAVINLNHLKDHKYNLIHEELSQLRELLGDKTLKVIVEMQAIEDSEKASIAKVLEENKVDFIKTSTGFIAPDNIYSKVNDINIIQKYAPQLKIEIYGGVDTYKLANQLLTGGADLIGSDNGYEIVDKYRTLRENTQVTPKPIRFD</sequence>
<keyword evidence="1" id="KW-0963">Cytoplasm</keyword>